<keyword evidence="4" id="KW-1185">Reference proteome</keyword>
<dbReference type="GO" id="GO:0046081">
    <property type="term" value="P:dUTP catabolic process"/>
    <property type="evidence" value="ECO:0007669"/>
    <property type="project" value="TreeGrafter"/>
</dbReference>
<dbReference type="GO" id="GO:0008168">
    <property type="term" value="F:methyltransferase activity"/>
    <property type="evidence" value="ECO:0007669"/>
    <property type="project" value="InterPro"/>
</dbReference>
<proteinExistence type="predicted"/>
<dbReference type="NCBIfam" id="TIGR00444">
    <property type="entry name" value="mazG"/>
    <property type="match status" value="1"/>
</dbReference>
<dbReference type="GO" id="GO:0046061">
    <property type="term" value="P:dATP catabolic process"/>
    <property type="evidence" value="ECO:0007669"/>
    <property type="project" value="TreeGrafter"/>
</dbReference>
<dbReference type="Gene3D" id="1.10.287.1080">
    <property type="entry name" value="MazG-like"/>
    <property type="match status" value="1"/>
</dbReference>
<dbReference type="AlphaFoldDB" id="A0A563DUV4"/>
<dbReference type="SUPFAM" id="SSF53790">
    <property type="entry name" value="Tetrapyrrole methylase"/>
    <property type="match status" value="1"/>
</dbReference>
<protein>
    <submittedName>
        <fullName evidence="3">MazG family protein</fullName>
    </submittedName>
</protein>
<dbReference type="InterPro" id="IPR035996">
    <property type="entry name" value="4pyrrol_Methylase_sf"/>
</dbReference>
<gene>
    <name evidence="3" type="ORF">FGL98_21180</name>
</gene>
<dbReference type="GO" id="GO:0047429">
    <property type="term" value="F:nucleoside triphosphate diphosphatase activity"/>
    <property type="evidence" value="ECO:0007669"/>
    <property type="project" value="TreeGrafter"/>
</dbReference>
<accession>A0A563DUV4</accession>
<organism evidence="3 4">
    <name type="scientific">Leekyejoonella antrihumi</name>
    <dbReference type="NCBI Taxonomy" id="1660198"/>
    <lineage>
        <taxon>Bacteria</taxon>
        <taxon>Bacillati</taxon>
        <taxon>Actinomycetota</taxon>
        <taxon>Actinomycetes</taxon>
        <taxon>Micrococcales</taxon>
        <taxon>Dermacoccaceae</taxon>
        <taxon>Leekyejoonella</taxon>
    </lineage>
</organism>
<dbReference type="InterPro" id="IPR011551">
    <property type="entry name" value="NTP_PyrPHydrolase_MazG"/>
</dbReference>
<reference evidence="3 4" key="2">
    <citation type="submission" date="2019-08" db="EMBL/GenBank/DDBJ databases">
        <title>Jejuicoccus antrihumi gen. nov., sp. nov., a new member of the family Dermacoccaceae isolated from a cave.</title>
        <authorList>
            <person name="Schumann P."/>
            <person name="Kim I.S."/>
        </authorList>
    </citation>
    <scope>NUCLEOTIDE SEQUENCE [LARGE SCALE GENOMIC DNA]</scope>
    <source>
        <strain evidence="3 4">C5-26</strain>
    </source>
</reference>
<dbReference type="Proteomes" id="UP000320244">
    <property type="component" value="Unassembled WGS sequence"/>
</dbReference>
<dbReference type="PANTHER" id="PTHR30522">
    <property type="entry name" value="NUCLEOSIDE TRIPHOSPHATE PYROPHOSPHOHYDROLASE"/>
    <property type="match status" value="1"/>
</dbReference>
<dbReference type="GO" id="GO:0046076">
    <property type="term" value="P:dTTP catabolic process"/>
    <property type="evidence" value="ECO:0007669"/>
    <property type="project" value="TreeGrafter"/>
</dbReference>
<evidence type="ECO:0000259" key="2">
    <source>
        <dbReference type="Pfam" id="PF03819"/>
    </source>
</evidence>
<dbReference type="FunFam" id="1.10.287.1080:FF:000001">
    <property type="entry name" value="Nucleoside triphosphate pyrophosphohydrolase"/>
    <property type="match status" value="1"/>
</dbReference>
<feature type="region of interest" description="Disordered" evidence="1">
    <location>
        <begin position="301"/>
        <end position="322"/>
    </location>
</feature>
<evidence type="ECO:0000313" key="4">
    <source>
        <dbReference type="Proteomes" id="UP000320244"/>
    </source>
</evidence>
<dbReference type="CDD" id="cd11528">
    <property type="entry name" value="NTP-PPase_MazG_Nterm"/>
    <property type="match status" value="1"/>
</dbReference>
<feature type="domain" description="NTP pyrophosphohydrolase MazG-like" evidence="2">
    <location>
        <begin position="142"/>
        <end position="217"/>
    </location>
</feature>
<dbReference type="GO" id="GO:0046052">
    <property type="term" value="P:UTP catabolic process"/>
    <property type="evidence" value="ECO:0007669"/>
    <property type="project" value="TreeGrafter"/>
</dbReference>
<dbReference type="EMBL" id="VCQV01000041">
    <property type="protein sequence ID" value="TWP33474.1"/>
    <property type="molecule type" value="Genomic_DNA"/>
</dbReference>
<evidence type="ECO:0000256" key="1">
    <source>
        <dbReference type="SAM" id="MobiDB-lite"/>
    </source>
</evidence>
<evidence type="ECO:0000313" key="3">
    <source>
        <dbReference type="EMBL" id="TWP33474.1"/>
    </source>
</evidence>
<reference evidence="3 4" key="1">
    <citation type="submission" date="2019-05" db="EMBL/GenBank/DDBJ databases">
        <authorList>
            <person name="Lee S.D."/>
        </authorList>
    </citation>
    <scope>NUCLEOTIDE SEQUENCE [LARGE SCALE GENOMIC DNA]</scope>
    <source>
        <strain evidence="3 4">C5-26</strain>
    </source>
</reference>
<dbReference type="GO" id="GO:0006203">
    <property type="term" value="P:dGTP catabolic process"/>
    <property type="evidence" value="ECO:0007669"/>
    <property type="project" value="TreeGrafter"/>
</dbReference>
<name>A0A563DUV4_9MICO</name>
<dbReference type="Pfam" id="PF03819">
    <property type="entry name" value="MazG"/>
    <property type="match status" value="1"/>
</dbReference>
<dbReference type="SUPFAM" id="SSF101386">
    <property type="entry name" value="all-alpha NTP pyrophosphatases"/>
    <property type="match status" value="1"/>
</dbReference>
<sequence length="322" mass="34030">MRHTLTLLTTSPRVAAGVLTRDAWTALSAADVVYAGDVEDPQSAAIAQSGMSVVAEDSPTPGQRAQSLVAAAGDGDVVWIGSPDGDPGLTDALAGELTRLEEPPEVEVLVGSWDRPGARLLDAAAVVDALRSPGGCPWDAAQTHESLVKYLLEEAHEAVEAIESGDREHLLEELGDVLFQVLFHARIAAEDMGDPFDIDDVAAGLVAKLLRRHPHVFGDGDASTPEEVEAAWEQIKAREKPDRAKVENPLLAGIPASLSTLLMAEKVLARLERTGAPTPVEPEGGGDLGHRLLCLVAEGRSAGESADTALRRRLRQLSDPTP</sequence>
<dbReference type="PANTHER" id="PTHR30522:SF0">
    <property type="entry name" value="NUCLEOSIDE TRIPHOSPHATE PYROPHOSPHOHYDROLASE"/>
    <property type="match status" value="1"/>
</dbReference>
<dbReference type="GO" id="GO:0046047">
    <property type="term" value="P:TTP catabolic process"/>
    <property type="evidence" value="ECO:0007669"/>
    <property type="project" value="TreeGrafter"/>
</dbReference>
<dbReference type="GO" id="GO:0006950">
    <property type="term" value="P:response to stress"/>
    <property type="evidence" value="ECO:0007669"/>
    <property type="project" value="UniProtKB-ARBA"/>
</dbReference>
<comment type="caution">
    <text evidence="3">The sequence shown here is derived from an EMBL/GenBank/DDBJ whole genome shotgun (WGS) entry which is preliminary data.</text>
</comment>
<dbReference type="OrthoDB" id="9808939at2"/>
<dbReference type="RefSeq" id="WP_146320251.1">
    <property type="nucleotide sequence ID" value="NZ_VCQV01000041.1"/>
</dbReference>
<dbReference type="InterPro" id="IPR004518">
    <property type="entry name" value="MazG-like_dom"/>
</dbReference>
<dbReference type="InterPro" id="IPR048015">
    <property type="entry name" value="NTP-PPase_MazG-like_N"/>
</dbReference>